<comment type="similarity">
    <text evidence="15">Belongs to the ribF family.</text>
</comment>
<keyword evidence="9 15" id="KW-0418">Kinase</keyword>
<dbReference type="PANTHER" id="PTHR22749:SF6">
    <property type="entry name" value="RIBOFLAVIN KINASE"/>
    <property type="match status" value="1"/>
</dbReference>
<comment type="caution">
    <text evidence="17">The sequence shown here is derived from an EMBL/GenBank/DDBJ whole genome shotgun (WGS) entry which is preliminary data.</text>
</comment>
<comment type="function">
    <text evidence="1">Catalyzes the phosphorylation of riboflavin to FMN followed by the adenylation of FMN to FAD.</text>
</comment>
<comment type="catalytic activity">
    <reaction evidence="13 15">
        <text>riboflavin + ATP = FMN + ADP + H(+)</text>
        <dbReference type="Rhea" id="RHEA:14357"/>
        <dbReference type="ChEBI" id="CHEBI:15378"/>
        <dbReference type="ChEBI" id="CHEBI:30616"/>
        <dbReference type="ChEBI" id="CHEBI:57986"/>
        <dbReference type="ChEBI" id="CHEBI:58210"/>
        <dbReference type="ChEBI" id="CHEBI:456216"/>
        <dbReference type="EC" id="2.7.1.26"/>
    </reaction>
</comment>
<keyword evidence="18" id="KW-1185">Reference proteome</keyword>
<dbReference type="SUPFAM" id="SSF82114">
    <property type="entry name" value="Riboflavin kinase-like"/>
    <property type="match status" value="1"/>
</dbReference>
<dbReference type="InterPro" id="IPR015865">
    <property type="entry name" value="Riboflavin_kinase_bac/euk"/>
</dbReference>
<gene>
    <name evidence="17" type="ORF">DFR24_0601</name>
</gene>
<dbReference type="GO" id="GO:0006747">
    <property type="term" value="P:FAD biosynthetic process"/>
    <property type="evidence" value="ECO:0007669"/>
    <property type="project" value="UniProtKB-UniRule"/>
</dbReference>
<proteinExistence type="inferred from homology"/>
<reference evidence="17 18" key="1">
    <citation type="submission" date="2019-03" db="EMBL/GenBank/DDBJ databases">
        <title>Genomic Encyclopedia of Type Strains, Phase IV (KMG-IV): sequencing the most valuable type-strain genomes for metagenomic binning, comparative biology and taxonomic classification.</title>
        <authorList>
            <person name="Goeker M."/>
        </authorList>
    </citation>
    <scope>NUCLEOTIDE SEQUENCE [LARGE SCALE GENOMIC DNA]</scope>
    <source>
        <strain evidence="17 18">DSM 26377</strain>
    </source>
</reference>
<evidence type="ECO:0000256" key="9">
    <source>
        <dbReference type="ARBA" id="ARBA00022777"/>
    </source>
</evidence>
<keyword evidence="5 15" id="KW-0288">FMN</keyword>
<name>A0A4R7PB74_9GAMM</name>
<evidence type="ECO:0000256" key="2">
    <source>
        <dbReference type="ARBA" id="ARBA00004726"/>
    </source>
</evidence>
<dbReference type="Pfam" id="PF01687">
    <property type="entry name" value="Flavokinase"/>
    <property type="match status" value="1"/>
</dbReference>
<comment type="pathway">
    <text evidence="2 15">Cofactor biosynthesis; FAD biosynthesis; FAD from FMN: step 1/1.</text>
</comment>
<evidence type="ECO:0000256" key="10">
    <source>
        <dbReference type="ARBA" id="ARBA00022827"/>
    </source>
</evidence>
<dbReference type="GO" id="GO:0008531">
    <property type="term" value="F:riboflavin kinase activity"/>
    <property type="evidence" value="ECO:0007669"/>
    <property type="project" value="UniProtKB-UniRule"/>
</dbReference>
<dbReference type="InterPro" id="IPR014729">
    <property type="entry name" value="Rossmann-like_a/b/a_fold"/>
</dbReference>
<keyword evidence="11 15" id="KW-0067">ATP-binding</keyword>
<keyword evidence="12" id="KW-0511">Multifunctional enzyme</keyword>
<evidence type="ECO:0000313" key="17">
    <source>
        <dbReference type="EMBL" id="TDU31237.1"/>
    </source>
</evidence>
<dbReference type="InterPro" id="IPR015864">
    <property type="entry name" value="FAD_synthase"/>
</dbReference>
<sequence length="313" mass="35383">MIEPLRIELVRGLHNLRPRHRGCALTVGKFDGIHLGHQVLLERTRDEARRAGVPAAVLSFDPSPRDFFHKDRAPPRISSLRDKLAALQHYGIDRLVLVRFDQCIANIPPKAFLEEVLLAKLGASALIVGDDLRFGRNRSGDIQYLRSRADELGYRVLAVDTIEVGGERCSSSAVREALSNTDFPRVERLLGRPYRVTGRIRKGLQLGRQLDMPTANISVRKRLAIPYGVYAVVAREGDRTWKGVASLGIRPTLNLSQCLLETHLFDTQVDLYGRVLEVEFRHFLRPELKFDSIDLLKKQMHEDATAARRLLDS</sequence>
<dbReference type="SMART" id="SM00904">
    <property type="entry name" value="Flavokinase"/>
    <property type="match status" value="1"/>
</dbReference>
<evidence type="ECO:0000256" key="3">
    <source>
        <dbReference type="ARBA" id="ARBA00005201"/>
    </source>
</evidence>
<evidence type="ECO:0000256" key="4">
    <source>
        <dbReference type="ARBA" id="ARBA00022630"/>
    </source>
</evidence>
<keyword evidence="4 15" id="KW-0285">Flavoprotein</keyword>
<dbReference type="EC" id="2.7.1.26" evidence="15"/>
<dbReference type="InterPro" id="IPR023465">
    <property type="entry name" value="Riboflavin_kinase_dom_sf"/>
</dbReference>
<evidence type="ECO:0000256" key="7">
    <source>
        <dbReference type="ARBA" id="ARBA00022695"/>
    </source>
</evidence>
<dbReference type="InterPro" id="IPR002606">
    <property type="entry name" value="Riboflavin_kinase_bac"/>
</dbReference>
<dbReference type="UniPathway" id="UPA00277">
    <property type="reaction ID" value="UER00407"/>
</dbReference>
<dbReference type="InterPro" id="IPR023468">
    <property type="entry name" value="Riboflavin_kinase"/>
</dbReference>
<evidence type="ECO:0000256" key="11">
    <source>
        <dbReference type="ARBA" id="ARBA00022840"/>
    </source>
</evidence>
<keyword evidence="6 15" id="KW-0808">Transferase</keyword>
<dbReference type="UniPathway" id="UPA00276">
    <property type="reaction ID" value="UER00406"/>
</dbReference>
<dbReference type="NCBIfam" id="TIGR00083">
    <property type="entry name" value="ribF"/>
    <property type="match status" value="1"/>
</dbReference>
<dbReference type="EC" id="2.7.7.2" evidence="15"/>
<accession>A0A4R7PB74</accession>
<dbReference type="PIRSF" id="PIRSF004491">
    <property type="entry name" value="FAD_Synth"/>
    <property type="match status" value="1"/>
</dbReference>
<evidence type="ECO:0000256" key="15">
    <source>
        <dbReference type="PIRNR" id="PIRNR004491"/>
    </source>
</evidence>
<dbReference type="GO" id="GO:0003919">
    <property type="term" value="F:FMN adenylyltransferase activity"/>
    <property type="evidence" value="ECO:0007669"/>
    <property type="project" value="UniProtKB-UniRule"/>
</dbReference>
<dbReference type="GO" id="GO:0005524">
    <property type="term" value="F:ATP binding"/>
    <property type="evidence" value="ECO:0007669"/>
    <property type="project" value="UniProtKB-UniRule"/>
</dbReference>
<dbReference type="GO" id="GO:0009231">
    <property type="term" value="P:riboflavin biosynthetic process"/>
    <property type="evidence" value="ECO:0007669"/>
    <property type="project" value="InterPro"/>
</dbReference>
<comment type="catalytic activity">
    <reaction evidence="14 15">
        <text>FMN + ATP + H(+) = FAD + diphosphate</text>
        <dbReference type="Rhea" id="RHEA:17237"/>
        <dbReference type="ChEBI" id="CHEBI:15378"/>
        <dbReference type="ChEBI" id="CHEBI:30616"/>
        <dbReference type="ChEBI" id="CHEBI:33019"/>
        <dbReference type="ChEBI" id="CHEBI:57692"/>
        <dbReference type="ChEBI" id="CHEBI:58210"/>
        <dbReference type="EC" id="2.7.7.2"/>
    </reaction>
</comment>
<dbReference type="Pfam" id="PF06574">
    <property type="entry name" value="FAD_syn"/>
    <property type="match status" value="1"/>
</dbReference>
<keyword evidence="10 15" id="KW-0274">FAD</keyword>
<evidence type="ECO:0000256" key="8">
    <source>
        <dbReference type="ARBA" id="ARBA00022741"/>
    </source>
</evidence>
<comment type="pathway">
    <text evidence="3 15">Cofactor biosynthesis; FMN biosynthesis; FMN from riboflavin (ATP route): step 1/1.</text>
</comment>
<dbReference type="NCBIfam" id="NF004163">
    <property type="entry name" value="PRK05627.1-6"/>
    <property type="match status" value="1"/>
</dbReference>
<evidence type="ECO:0000256" key="12">
    <source>
        <dbReference type="ARBA" id="ARBA00023268"/>
    </source>
</evidence>
<keyword evidence="7 15" id="KW-0548">Nucleotidyltransferase</keyword>
<dbReference type="Gene3D" id="2.40.30.30">
    <property type="entry name" value="Riboflavin kinase-like"/>
    <property type="match status" value="1"/>
</dbReference>
<dbReference type="FunFam" id="3.40.50.620:FF:000021">
    <property type="entry name" value="Riboflavin biosynthesis protein"/>
    <property type="match status" value="1"/>
</dbReference>
<evidence type="ECO:0000256" key="14">
    <source>
        <dbReference type="ARBA" id="ARBA00049494"/>
    </source>
</evidence>
<dbReference type="SUPFAM" id="SSF52374">
    <property type="entry name" value="Nucleotidylyl transferase"/>
    <property type="match status" value="1"/>
</dbReference>
<dbReference type="RefSeq" id="WP_246051492.1">
    <property type="nucleotide sequence ID" value="NZ_MWIN01000014.1"/>
</dbReference>
<evidence type="ECO:0000256" key="13">
    <source>
        <dbReference type="ARBA" id="ARBA00047880"/>
    </source>
</evidence>
<evidence type="ECO:0000256" key="1">
    <source>
        <dbReference type="ARBA" id="ARBA00002121"/>
    </source>
</evidence>
<feature type="domain" description="Riboflavin kinase" evidence="16">
    <location>
        <begin position="189"/>
        <end position="312"/>
    </location>
</feature>
<dbReference type="PANTHER" id="PTHR22749">
    <property type="entry name" value="RIBOFLAVIN KINASE/FMN ADENYLYLTRANSFERASE"/>
    <property type="match status" value="1"/>
</dbReference>
<dbReference type="Gene3D" id="3.40.50.620">
    <property type="entry name" value="HUPs"/>
    <property type="match status" value="1"/>
</dbReference>
<evidence type="ECO:0000256" key="5">
    <source>
        <dbReference type="ARBA" id="ARBA00022643"/>
    </source>
</evidence>
<dbReference type="GO" id="GO:0009398">
    <property type="term" value="P:FMN biosynthetic process"/>
    <property type="evidence" value="ECO:0007669"/>
    <property type="project" value="UniProtKB-UniRule"/>
</dbReference>
<dbReference type="CDD" id="cd02064">
    <property type="entry name" value="FAD_synthetase_N"/>
    <property type="match status" value="1"/>
</dbReference>
<dbReference type="AlphaFoldDB" id="A0A4R7PB74"/>
<dbReference type="Proteomes" id="UP000295341">
    <property type="component" value="Unassembled WGS sequence"/>
</dbReference>
<keyword evidence="8 15" id="KW-0547">Nucleotide-binding</keyword>
<evidence type="ECO:0000256" key="6">
    <source>
        <dbReference type="ARBA" id="ARBA00022679"/>
    </source>
</evidence>
<dbReference type="NCBIfam" id="NF004159">
    <property type="entry name" value="PRK05627.1-2"/>
    <property type="match status" value="1"/>
</dbReference>
<evidence type="ECO:0000259" key="16">
    <source>
        <dbReference type="SMART" id="SM00904"/>
    </source>
</evidence>
<protein>
    <recommendedName>
        <fullName evidence="15">Riboflavin biosynthesis protein</fullName>
    </recommendedName>
    <domain>
        <recommendedName>
            <fullName evidence="15">Riboflavin kinase</fullName>
            <ecNumber evidence="15">2.7.1.26</ecNumber>
        </recommendedName>
        <alternativeName>
            <fullName evidence="15">Flavokinase</fullName>
        </alternativeName>
    </domain>
    <domain>
        <recommendedName>
            <fullName evidence="15">FMN adenylyltransferase</fullName>
            <ecNumber evidence="15">2.7.7.2</ecNumber>
        </recommendedName>
        <alternativeName>
            <fullName evidence="15">FAD pyrophosphorylase</fullName>
        </alternativeName>
        <alternativeName>
            <fullName evidence="15">FAD synthase</fullName>
        </alternativeName>
    </domain>
</protein>
<organism evidence="17 18">
    <name type="scientific">Panacagrimonas perspica</name>
    <dbReference type="NCBI Taxonomy" id="381431"/>
    <lineage>
        <taxon>Bacteria</taxon>
        <taxon>Pseudomonadati</taxon>
        <taxon>Pseudomonadota</taxon>
        <taxon>Gammaproteobacteria</taxon>
        <taxon>Nevskiales</taxon>
        <taxon>Nevskiaceae</taxon>
        <taxon>Panacagrimonas</taxon>
    </lineage>
</organism>
<evidence type="ECO:0000313" key="18">
    <source>
        <dbReference type="Proteomes" id="UP000295341"/>
    </source>
</evidence>
<dbReference type="EMBL" id="SOBT01000008">
    <property type="protein sequence ID" value="TDU31237.1"/>
    <property type="molecule type" value="Genomic_DNA"/>
</dbReference>